<dbReference type="Proteomes" id="UP000189681">
    <property type="component" value="Unassembled WGS sequence"/>
</dbReference>
<feature type="transmembrane region" description="Helical" evidence="8">
    <location>
        <begin position="287"/>
        <end position="306"/>
    </location>
</feature>
<sequence length="418" mass="47628">MSILKIATYSLDTRWFTAVMATVMIASLAQWYGYEAIAHYFFFTSLAILFSVVVFKAAQTALFFKDVSAELFNPEKTLYFFTIVGVESFIGICFSRIFHFHTTAQIFWYVSIGLWLVISLSTFSILFLNPKSEDRKIEDVLHGGWFFATVGTQSTALLGMIVAEHTIKQVIFIHVFSFALWSVGASLYLVFMVLLVLRLMFYRFESNTVLSPYWMNVGAAAVTAIAGAVLHQHIQRVGGPFTDILPFLKGVSLFFWSFGLWWMPFLIILAVRKLIYSGEGLTFTVGYWEIAFALGLYADSTIHMVALFEGRYLVVISTAFAIACITIWAFSSIFTIFSLAKSSVWVPVNRLTIDYVTPYSFKLHGRLFQVKEVIGEWLDQTIQGVTKKRYCIKTNTNLTCLISYDLLTKKWYFDQVKA</sequence>
<evidence type="ECO:0000256" key="8">
    <source>
        <dbReference type="SAM" id="Phobius"/>
    </source>
</evidence>
<evidence type="ECO:0000256" key="1">
    <source>
        <dbReference type="ARBA" id="ARBA00004651"/>
    </source>
</evidence>
<feature type="transmembrane region" description="Helical" evidence="8">
    <location>
        <begin position="312"/>
        <end position="340"/>
    </location>
</feature>
<proteinExistence type="inferred from homology"/>
<keyword evidence="3" id="KW-0813">Transport</keyword>
<dbReference type="PANTHER" id="PTHR31686">
    <property type="match status" value="1"/>
</dbReference>
<dbReference type="InterPro" id="IPR004695">
    <property type="entry name" value="SLAC1/Mae1/Ssu1/TehA"/>
</dbReference>
<accession>A0A1V4AR54</accession>
<evidence type="ECO:0000256" key="2">
    <source>
        <dbReference type="ARBA" id="ARBA00008566"/>
    </source>
</evidence>
<evidence type="ECO:0000313" key="10">
    <source>
        <dbReference type="Proteomes" id="UP000189681"/>
    </source>
</evidence>
<evidence type="ECO:0000256" key="3">
    <source>
        <dbReference type="ARBA" id="ARBA00022448"/>
    </source>
</evidence>
<feature type="transmembrane region" description="Helical" evidence="8">
    <location>
        <begin position="213"/>
        <end position="234"/>
    </location>
</feature>
<feature type="transmembrane region" description="Helical" evidence="8">
    <location>
        <begin position="106"/>
        <end position="128"/>
    </location>
</feature>
<dbReference type="GO" id="GO:0000319">
    <property type="term" value="F:sulfite transmembrane transporter activity"/>
    <property type="evidence" value="ECO:0007669"/>
    <property type="project" value="TreeGrafter"/>
</dbReference>
<organism evidence="9 10">
    <name type="scientific">Candidatus Brocadia carolinensis</name>
    <dbReference type="NCBI Taxonomy" id="1004156"/>
    <lineage>
        <taxon>Bacteria</taxon>
        <taxon>Pseudomonadati</taxon>
        <taxon>Planctomycetota</taxon>
        <taxon>Candidatus Brocadiia</taxon>
        <taxon>Candidatus Brocadiales</taxon>
        <taxon>Candidatus Brocadiaceae</taxon>
        <taxon>Candidatus Brocadia</taxon>
    </lineage>
</organism>
<dbReference type="EMBL" id="AYTS01000129">
    <property type="protein sequence ID" value="OOP55594.1"/>
    <property type="molecule type" value="Genomic_DNA"/>
</dbReference>
<comment type="caution">
    <text evidence="9">The sequence shown here is derived from an EMBL/GenBank/DDBJ whole genome shotgun (WGS) entry which is preliminary data.</text>
</comment>
<keyword evidence="5 8" id="KW-0812">Transmembrane</keyword>
<evidence type="ECO:0008006" key="11">
    <source>
        <dbReference type="Google" id="ProtNLM"/>
    </source>
</evidence>
<dbReference type="InterPro" id="IPR051629">
    <property type="entry name" value="Sulfite_efflux_TDT"/>
</dbReference>
<dbReference type="Gene3D" id="1.50.10.150">
    <property type="entry name" value="Voltage-dependent anion channel"/>
    <property type="match status" value="1"/>
</dbReference>
<evidence type="ECO:0000313" key="9">
    <source>
        <dbReference type="EMBL" id="OOP55594.1"/>
    </source>
</evidence>
<dbReference type="PANTHER" id="PTHR31686:SF1">
    <property type="entry name" value="SULFITE EFFLUX PUMP SSU1"/>
    <property type="match status" value="1"/>
</dbReference>
<evidence type="ECO:0000256" key="5">
    <source>
        <dbReference type="ARBA" id="ARBA00022692"/>
    </source>
</evidence>
<dbReference type="Pfam" id="PF03595">
    <property type="entry name" value="SLAC1"/>
    <property type="match status" value="1"/>
</dbReference>
<feature type="transmembrane region" description="Helical" evidence="8">
    <location>
        <begin position="254"/>
        <end position="275"/>
    </location>
</feature>
<keyword evidence="6 8" id="KW-1133">Transmembrane helix</keyword>
<protein>
    <recommendedName>
        <fullName evidence="11">C4-dicarboxylate transporter</fullName>
    </recommendedName>
</protein>
<dbReference type="CDD" id="cd09319">
    <property type="entry name" value="TDT_like_1"/>
    <property type="match status" value="1"/>
</dbReference>
<dbReference type="GO" id="GO:0005886">
    <property type="term" value="C:plasma membrane"/>
    <property type="evidence" value="ECO:0007669"/>
    <property type="project" value="UniProtKB-SubCell"/>
</dbReference>
<reference evidence="9 10" key="1">
    <citation type="journal article" date="2017" name="Water Res.">
        <title>Discovery and metagenomic analysis of an anammox bacterial enrichment related to Candidatus "Brocadia caroliniensis" in a full-scale glycerol-fed nitritation-denitritation separate centrate treatment process.</title>
        <authorList>
            <person name="Park H."/>
            <person name="Brotto A.C."/>
            <person name="van Loosdrecht M.C."/>
            <person name="Chandran K."/>
        </authorList>
    </citation>
    <scope>NUCLEOTIDE SEQUENCE [LARGE SCALE GENOMIC DNA]</scope>
    <source>
        <strain evidence="9">26THWARD</strain>
    </source>
</reference>
<dbReference type="STRING" id="1004156.AYP45_13870"/>
<feature type="transmembrane region" description="Helical" evidence="8">
    <location>
        <begin position="15"/>
        <end position="34"/>
    </location>
</feature>
<evidence type="ECO:0000256" key="6">
    <source>
        <dbReference type="ARBA" id="ARBA00022989"/>
    </source>
</evidence>
<feature type="transmembrane region" description="Helical" evidence="8">
    <location>
        <begin position="40"/>
        <end position="58"/>
    </location>
</feature>
<keyword evidence="7 8" id="KW-0472">Membrane</keyword>
<dbReference type="InterPro" id="IPR038665">
    <property type="entry name" value="Voltage-dep_anion_channel_sf"/>
</dbReference>
<keyword evidence="4" id="KW-1003">Cell membrane</keyword>
<feature type="transmembrane region" description="Helical" evidence="8">
    <location>
        <begin position="78"/>
        <end position="100"/>
    </location>
</feature>
<comment type="similarity">
    <text evidence="2">Belongs to the tellurite-resistance/dicarboxylate transporter (TDT) family.</text>
</comment>
<comment type="subcellular location">
    <subcellularLocation>
        <location evidence="1">Cell membrane</location>
        <topology evidence="1">Multi-pass membrane protein</topology>
    </subcellularLocation>
</comment>
<dbReference type="AlphaFoldDB" id="A0A1V4AR54"/>
<name>A0A1V4AR54_9BACT</name>
<evidence type="ECO:0000256" key="7">
    <source>
        <dbReference type="ARBA" id="ARBA00023136"/>
    </source>
</evidence>
<feature type="transmembrane region" description="Helical" evidence="8">
    <location>
        <begin position="140"/>
        <end position="163"/>
    </location>
</feature>
<evidence type="ECO:0000256" key="4">
    <source>
        <dbReference type="ARBA" id="ARBA00022475"/>
    </source>
</evidence>
<feature type="transmembrane region" description="Helical" evidence="8">
    <location>
        <begin position="175"/>
        <end position="201"/>
    </location>
</feature>
<gene>
    <name evidence="9" type="ORF">AYP45_13870</name>
</gene>